<comment type="caution">
    <text evidence="3">The sequence shown here is derived from an EMBL/GenBank/DDBJ whole genome shotgun (WGS) entry which is preliminary data.</text>
</comment>
<dbReference type="Gene3D" id="3.40.570.10">
    <property type="entry name" value="Extracellular Endonuclease, subunit A"/>
    <property type="match status" value="1"/>
</dbReference>
<sequence>MGLLPFKKKRQLILQPLDQQKRARGAHIQLNDSSEPRRKRKVRLKTNPVGWHNYQFYFDNGEQKAWLMNRGHLIGYQFSGLDEEVKNLVPLTSWVNSGKYKGMDSSNEQSILFYEKRLDSWLANHPNYYLDYKVTPIYKDRELIPRQIELQYVGIDNDGKLLAITIGGKSIQDSNGISKVTLDNSSPNASIDYATGRAQNTVASATEQKVQAQKKANEEKRQAEEKAKAEAEAAAQKAAQEAEQQRQAAIAQAQQAALAQEQAQQAQQAANGYTRDSRGRWHRPNGQYASKAEIAAAGLPW</sequence>
<dbReference type="AlphaFoldDB" id="G5K4K1"/>
<dbReference type="eggNOG" id="COG2169">
    <property type="taxonomic scope" value="Bacteria"/>
</dbReference>
<feature type="domain" description="DNA/RNA non-specific endonuclease/pyrophosphatase/phosphodiesterase" evidence="2">
    <location>
        <begin position="6"/>
        <end position="200"/>
    </location>
</feature>
<name>G5K4K1_9STRE</name>
<evidence type="ECO:0000313" key="4">
    <source>
        <dbReference type="Proteomes" id="UP000003330"/>
    </source>
</evidence>
<reference evidence="3 4" key="1">
    <citation type="journal article" date="2014" name="Int. J. Syst. Evol. Microbiol.">
        <title>Phylogenomics and the dynamic genome evolution of the genus Streptococcus.</title>
        <authorList>
            <consortium name="The Broad Institute Genome Sequencing Platform"/>
            <person name="Richards V.P."/>
            <person name="Palmer S.R."/>
            <person name="Pavinski Bitar P.D."/>
            <person name="Qin X."/>
            <person name="Weinstock G.M."/>
            <person name="Highlander S.K."/>
            <person name="Town C.D."/>
            <person name="Burne R.A."/>
            <person name="Stanhope M.J."/>
        </authorList>
    </citation>
    <scope>NUCLEOTIDE SEQUENCE [LARGE SCALE GENOMIC DNA]</scope>
    <source>
        <strain evidence="3 4">707-05</strain>
    </source>
</reference>
<dbReference type="EMBL" id="AEUX02000007">
    <property type="protein sequence ID" value="EHI68873.1"/>
    <property type="molecule type" value="Genomic_DNA"/>
</dbReference>
<feature type="region of interest" description="Disordered" evidence="1">
    <location>
        <begin position="236"/>
        <end position="301"/>
    </location>
</feature>
<dbReference type="GO" id="GO:0003676">
    <property type="term" value="F:nucleic acid binding"/>
    <property type="evidence" value="ECO:0007669"/>
    <property type="project" value="InterPro"/>
</dbReference>
<dbReference type="GO" id="GO:0046872">
    <property type="term" value="F:metal ion binding"/>
    <property type="evidence" value="ECO:0007669"/>
    <property type="project" value="InterPro"/>
</dbReference>
<dbReference type="SMART" id="SM00892">
    <property type="entry name" value="Endonuclease_NS"/>
    <property type="match status" value="1"/>
</dbReference>
<dbReference type="Proteomes" id="UP000003330">
    <property type="component" value="Unassembled WGS sequence"/>
</dbReference>
<feature type="compositionally biased region" description="Low complexity" evidence="1">
    <location>
        <begin position="236"/>
        <end position="270"/>
    </location>
</feature>
<protein>
    <recommendedName>
        <fullName evidence="2">DNA/RNA non-specific endonuclease/pyrophosphatase/phosphodiesterase domain-containing protein</fullName>
    </recommendedName>
</protein>
<evidence type="ECO:0000256" key="1">
    <source>
        <dbReference type="SAM" id="MobiDB-lite"/>
    </source>
</evidence>
<dbReference type="InterPro" id="IPR044929">
    <property type="entry name" value="DNA/RNA_non-sp_Endonuclease_sf"/>
</dbReference>
<dbReference type="Pfam" id="PF13930">
    <property type="entry name" value="Endonuclea_NS_2"/>
    <property type="match status" value="1"/>
</dbReference>
<gene>
    <name evidence="3" type="ORF">STRIC_1738</name>
</gene>
<evidence type="ECO:0000259" key="2">
    <source>
        <dbReference type="SMART" id="SM00892"/>
    </source>
</evidence>
<accession>G5K4K1</accession>
<evidence type="ECO:0000313" key="3">
    <source>
        <dbReference type="EMBL" id="EHI68873.1"/>
    </source>
</evidence>
<organism evidence="3 4">
    <name type="scientific">Streptococcus ictaluri 707-05</name>
    <dbReference type="NCBI Taxonomy" id="764299"/>
    <lineage>
        <taxon>Bacteria</taxon>
        <taxon>Bacillati</taxon>
        <taxon>Bacillota</taxon>
        <taxon>Bacilli</taxon>
        <taxon>Lactobacillales</taxon>
        <taxon>Streptococcaceae</taxon>
        <taxon>Streptococcus</taxon>
    </lineage>
</organism>
<keyword evidence="4" id="KW-1185">Reference proteome</keyword>
<dbReference type="InterPro" id="IPR044927">
    <property type="entry name" value="Endonuclea_NS_2"/>
</dbReference>
<dbReference type="GO" id="GO:0016787">
    <property type="term" value="F:hydrolase activity"/>
    <property type="evidence" value="ECO:0007669"/>
    <property type="project" value="InterPro"/>
</dbReference>
<dbReference type="InterPro" id="IPR001604">
    <property type="entry name" value="Endo_G_ENPP1-like_dom"/>
</dbReference>
<proteinExistence type="predicted"/>
<dbReference type="STRING" id="764299.STRIC_1738"/>